<comment type="caution">
    <text evidence="3">The sequence shown here is derived from an EMBL/GenBank/DDBJ whole genome shotgun (WGS) entry which is preliminary data.</text>
</comment>
<name>A0AAX2H6A8_9PSED</name>
<keyword evidence="2" id="KW-0732">Signal</keyword>
<organism evidence="3 4">
    <name type="scientific">Pseudomonas lundensis</name>
    <dbReference type="NCBI Taxonomy" id="86185"/>
    <lineage>
        <taxon>Bacteria</taxon>
        <taxon>Pseudomonadati</taxon>
        <taxon>Pseudomonadota</taxon>
        <taxon>Gammaproteobacteria</taxon>
        <taxon>Pseudomonadales</taxon>
        <taxon>Pseudomonadaceae</taxon>
        <taxon>Pseudomonas</taxon>
    </lineage>
</organism>
<dbReference type="EMBL" id="OBKZ01000016">
    <property type="protein sequence ID" value="SOB52323.1"/>
    <property type="molecule type" value="Genomic_DNA"/>
</dbReference>
<dbReference type="RefSeq" id="WP_097191828.1">
    <property type="nucleotide sequence ID" value="NZ_OBKZ01000016.1"/>
</dbReference>
<evidence type="ECO:0000256" key="1">
    <source>
        <dbReference type="SAM" id="MobiDB-lite"/>
    </source>
</evidence>
<feature type="signal peptide" evidence="2">
    <location>
        <begin position="1"/>
        <end position="24"/>
    </location>
</feature>
<feature type="chain" id="PRO_5043455249" evidence="2">
    <location>
        <begin position="25"/>
        <end position="175"/>
    </location>
</feature>
<dbReference type="Proteomes" id="UP000219564">
    <property type="component" value="Unassembled WGS sequence"/>
</dbReference>
<evidence type="ECO:0000313" key="4">
    <source>
        <dbReference type="Proteomes" id="UP000219564"/>
    </source>
</evidence>
<gene>
    <name evidence="3" type="ORF">PLUA15_230066</name>
</gene>
<protein>
    <submittedName>
        <fullName evidence="3">Uncharacterized protein</fullName>
    </submittedName>
</protein>
<sequence>MKALHMLLCAVLSVGVLHTSLAQAWQLRGGSGARTFVVPHGSAQGGRPMPPAPRPMPHPMPHPVPHPAPHPHPGPHPAPNPHPQPGPAPYPPRPMPPPPPPPPHPDDWYHPWATAAVIGATTATALAIGTQVASVPPDCVSVVANNVAYQHCGSTWYQPRYVGSTVQFVVVPAPW</sequence>
<feature type="compositionally biased region" description="Pro residues" evidence="1">
    <location>
        <begin position="48"/>
        <end position="103"/>
    </location>
</feature>
<evidence type="ECO:0000256" key="2">
    <source>
        <dbReference type="SAM" id="SignalP"/>
    </source>
</evidence>
<dbReference type="AlphaFoldDB" id="A0AAX2H6A8"/>
<feature type="region of interest" description="Disordered" evidence="1">
    <location>
        <begin position="36"/>
        <end position="108"/>
    </location>
</feature>
<accession>A0AAX2H6A8</accession>
<proteinExistence type="predicted"/>
<reference evidence="3 4" key="1">
    <citation type="submission" date="2017-08" db="EMBL/GenBank/DDBJ databases">
        <authorList>
            <person name="Chaillou S."/>
        </authorList>
    </citation>
    <scope>NUCLEOTIDE SEQUENCE [LARGE SCALE GENOMIC DNA]</scope>
    <source>
        <strain evidence="3 4">MFPA15A1205</strain>
    </source>
</reference>
<evidence type="ECO:0000313" key="3">
    <source>
        <dbReference type="EMBL" id="SOB52323.1"/>
    </source>
</evidence>